<proteinExistence type="predicted"/>
<dbReference type="AlphaFoldDB" id="J3LSC8"/>
<organism evidence="1">
    <name type="scientific">Oryza brachyantha</name>
    <name type="common">malo sina</name>
    <dbReference type="NCBI Taxonomy" id="4533"/>
    <lineage>
        <taxon>Eukaryota</taxon>
        <taxon>Viridiplantae</taxon>
        <taxon>Streptophyta</taxon>
        <taxon>Embryophyta</taxon>
        <taxon>Tracheophyta</taxon>
        <taxon>Spermatophyta</taxon>
        <taxon>Magnoliopsida</taxon>
        <taxon>Liliopsida</taxon>
        <taxon>Poales</taxon>
        <taxon>Poaceae</taxon>
        <taxon>BOP clade</taxon>
        <taxon>Oryzoideae</taxon>
        <taxon>Oryzeae</taxon>
        <taxon>Oryzinae</taxon>
        <taxon>Oryza</taxon>
    </lineage>
</organism>
<evidence type="ECO:0000313" key="2">
    <source>
        <dbReference type="Proteomes" id="UP000006038"/>
    </source>
</evidence>
<accession>J3LSC8</accession>
<protein>
    <submittedName>
        <fullName evidence="1">Uncharacterized protein</fullName>
    </submittedName>
</protein>
<reference evidence="1" key="2">
    <citation type="submission" date="2013-04" db="UniProtKB">
        <authorList>
            <consortium name="EnsemblPlants"/>
        </authorList>
    </citation>
    <scope>IDENTIFICATION</scope>
</reference>
<reference evidence="1" key="1">
    <citation type="journal article" date="2013" name="Nat. Commun.">
        <title>Whole-genome sequencing of Oryza brachyantha reveals mechanisms underlying Oryza genome evolution.</title>
        <authorList>
            <person name="Chen J."/>
            <person name="Huang Q."/>
            <person name="Gao D."/>
            <person name="Wang J."/>
            <person name="Lang Y."/>
            <person name="Liu T."/>
            <person name="Li B."/>
            <person name="Bai Z."/>
            <person name="Luis Goicoechea J."/>
            <person name="Liang C."/>
            <person name="Chen C."/>
            <person name="Zhang W."/>
            <person name="Sun S."/>
            <person name="Liao Y."/>
            <person name="Zhang X."/>
            <person name="Yang L."/>
            <person name="Song C."/>
            <person name="Wang M."/>
            <person name="Shi J."/>
            <person name="Liu G."/>
            <person name="Liu J."/>
            <person name="Zhou H."/>
            <person name="Zhou W."/>
            <person name="Yu Q."/>
            <person name="An N."/>
            <person name="Chen Y."/>
            <person name="Cai Q."/>
            <person name="Wang B."/>
            <person name="Liu B."/>
            <person name="Min J."/>
            <person name="Huang Y."/>
            <person name="Wu H."/>
            <person name="Li Z."/>
            <person name="Zhang Y."/>
            <person name="Yin Y."/>
            <person name="Song W."/>
            <person name="Jiang J."/>
            <person name="Jackson S.A."/>
            <person name="Wing R.A."/>
            <person name="Wang J."/>
            <person name="Chen M."/>
        </authorList>
    </citation>
    <scope>NUCLEOTIDE SEQUENCE [LARGE SCALE GENOMIC DNA]</scope>
    <source>
        <strain evidence="1">cv. IRGC 101232</strain>
    </source>
</reference>
<dbReference type="Gramene" id="OB03G39540.1">
    <property type="protein sequence ID" value="OB03G39540.1"/>
    <property type="gene ID" value="OB03G39540"/>
</dbReference>
<name>J3LSC8_ORYBR</name>
<keyword evidence="2" id="KW-1185">Reference proteome</keyword>
<evidence type="ECO:0000313" key="1">
    <source>
        <dbReference type="EnsemblPlants" id="OB03G39540.1"/>
    </source>
</evidence>
<dbReference type="Proteomes" id="UP000006038">
    <property type="component" value="Chromosome 3"/>
</dbReference>
<sequence length="78" mass="8717">MTLGGRGGARGRRRFFGGRGGWHAWCWQTVSVPVSTLGMNGGSSGGDTRYERRQQWWRPPTKPLARTILSAKERELGE</sequence>
<dbReference type="EnsemblPlants" id="OB03G39540.1">
    <property type="protein sequence ID" value="OB03G39540.1"/>
    <property type="gene ID" value="OB03G39540"/>
</dbReference>
<dbReference type="HOGENOM" id="CLU_2625903_0_0_1"/>